<keyword evidence="2" id="KW-1185">Reference proteome</keyword>
<protein>
    <submittedName>
        <fullName evidence="1">Uncharacterized protein</fullName>
    </submittedName>
</protein>
<dbReference type="Proteomes" id="UP000827872">
    <property type="component" value="Linkage Group LG06"/>
</dbReference>
<organism evidence="1 2">
    <name type="scientific">Sphaerodactylus townsendi</name>
    <dbReference type="NCBI Taxonomy" id="933632"/>
    <lineage>
        <taxon>Eukaryota</taxon>
        <taxon>Metazoa</taxon>
        <taxon>Chordata</taxon>
        <taxon>Craniata</taxon>
        <taxon>Vertebrata</taxon>
        <taxon>Euteleostomi</taxon>
        <taxon>Lepidosauria</taxon>
        <taxon>Squamata</taxon>
        <taxon>Bifurcata</taxon>
        <taxon>Gekkota</taxon>
        <taxon>Sphaerodactylidae</taxon>
        <taxon>Sphaerodactylus</taxon>
    </lineage>
</organism>
<evidence type="ECO:0000313" key="2">
    <source>
        <dbReference type="Proteomes" id="UP000827872"/>
    </source>
</evidence>
<reference evidence="1" key="1">
    <citation type="submission" date="2021-08" db="EMBL/GenBank/DDBJ databases">
        <title>The first chromosome-level gecko genome reveals the dynamic sex chromosomes of Neotropical dwarf geckos (Sphaerodactylidae: Sphaerodactylus).</title>
        <authorList>
            <person name="Pinto B.J."/>
            <person name="Keating S.E."/>
            <person name="Gamble T."/>
        </authorList>
    </citation>
    <scope>NUCLEOTIDE SEQUENCE</scope>
    <source>
        <strain evidence="1">TG3544</strain>
    </source>
</reference>
<sequence>MSGRGKAGLAEEEGRSAPERGIRRRGERAPDEEEESRGAEEKLGSLSVNWDLCVSWRWGSHVFAIDRCFPLPDVPYAVGSRPL</sequence>
<evidence type="ECO:0000313" key="1">
    <source>
        <dbReference type="EMBL" id="KAH8007618.1"/>
    </source>
</evidence>
<comment type="caution">
    <text evidence="1">The sequence shown here is derived from an EMBL/GenBank/DDBJ whole genome shotgun (WGS) entry which is preliminary data.</text>
</comment>
<dbReference type="EMBL" id="CM037619">
    <property type="protein sequence ID" value="KAH8007618.1"/>
    <property type="molecule type" value="Genomic_DNA"/>
</dbReference>
<proteinExistence type="predicted"/>
<name>A0ACB8FPX4_9SAUR</name>
<gene>
    <name evidence="1" type="ORF">K3G42_024616</name>
</gene>
<accession>A0ACB8FPX4</accession>